<comment type="caution">
    <text evidence="4">The sequence shown here is derived from an EMBL/GenBank/DDBJ whole genome shotgun (WGS) entry which is preliminary data.</text>
</comment>
<evidence type="ECO:0000256" key="1">
    <source>
        <dbReference type="SAM" id="MobiDB-lite"/>
    </source>
</evidence>
<gene>
    <name evidence="4" type="ORF">PVL29_008538</name>
</gene>
<feature type="region of interest" description="Disordered" evidence="1">
    <location>
        <begin position="49"/>
        <end position="85"/>
    </location>
</feature>
<keyword evidence="5" id="KW-1185">Reference proteome</keyword>
<evidence type="ECO:0000256" key="2">
    <source>
        <dbReference type="SAM" id="Phobius"/>
    </source>
</evidence>
<keyword evidence="2" id="KW-0812">Transmembrane</keyword>
<evidence type="ECO:0000313" key="4">
    <source>
        <dbReference type="EMBL" id="KAJ9696366.1"/>
    </source>
</evidence>
<dbReference type="AlphaFoldDB" id="A0AA38ZW40"/>
<proteinExistence type="predicted"/>
<evidence type="ECO:0000259" key="3">
    <source>
        <dbReference type="PROSITE" id="PS51222"/>
    </source>
</evidence>
<dbReference type="SMART" id="SM00767">
    <property type="entry name" value="DCD"/>
    <property type="match status" value="1"/>
</dbReference>
<dbReference type="Pfam" id="PF10539">
    <property type="entry name" value="Dev_Cell_Death"/>
    <property type="match status" value="1"/>
</dbReference>
<dbReference type="PROSITE" id="PS51222">
    <property type="entry name" value="DCD"/>
    <property type="match status" value="1"/>
</dbReference>
<name>A0AA38ZW40_VITRO</name>
<dbReference type="PANTHER" id="PTHR46444">
    <property type="entry name" value="DCD (DEVELOPMENT AND CELL DEATH) DOMAIN PROTEIN-RELATED"/>
    <property type="match status" value="1"/>
</dbReference>
<keyword evidence="2" id="KW-0472">Membrane</keyword>
<feature type="transmembrane region" description="Helical" evidence="2">
    <location>
        <begin position="170"/>
        <end position="192"/>
    </location>
</feature>
<keyword evidence="2" id="KW-1133">Transmembrane helix</keyword>
<reference evidence="4 5" key="1">
    <citation type="journal article" date="2023" name="BMC Biotechnol.">
        <title>Vitis rotundifolia cv Carlos genome sequencing.</title>
        <authorList>
            <person name="Huff M."/>
            <person name="Hulse-Kemp A."/>
            <person name="Scheffler B."/>
            <person name="Youngblood R."/>
            <person name="Simpson S."/>
            <person name="Babiker E."/>
            <person name="Staton M."/>
        </authorList>
    </citation>
    <scope>NUCLEOTIDE SEQUENCE [LARGE SCALE GENOMIC DNA]</scope>
    <source>
        <tissue evidence="4">Leaf</tissue>
    </source>
</reference>
<evidence type="ECO:0000313" key="5">
    <source>
        <dbReference type="Proteomes" id="UP001168098"/>
    </source>
</evidence>
<feature type="region of interest" description="Disordered" evidence="1">
    <location>
        <begin position="1"/>
        <end position="27"/>
    </location>
</feature>
<accession>A0AA38ZW40</accession>
<sequence length="193" mass="21521">MMAQESKKKSWITAESSLKPSPVDKKTWVSLKPSSNIMKKSSNHIVKNAEARLEIEGGNEDEKNIGGSNKRESENQKEKGKNDQRAEENIGGIIFMCNSKTKPDCFHYQIMGLPLNRLKLVMGIKPGLKLFLYDFDLKLMYGIYEASSSGGIKLEPSAFNGAFPVQVHPLFLSSCFLLVLIVWHIGAVRVVCS</sequence>
<dbReference type="InterPro" id="IPR013989">
    <property type="entry name" value="Dev_and_cell_death_domain"/>
</dbReference>
<dbReference type="Proteomes" id="UP001168098">
    <property type="component" value="Unassembled WGS sequence"/>
</dbReference>
<dbReference type="EMBL" id="JARBHA010000007">
    <property type="protein sequence ID" value="KAJ9696366.1"/>
    <property type="molecule type" value="Genomic_DNA"/>
</dbReference>
<dbReference type="PANTHER" id="PTHR46444:SF3">
    <property type="entry name" value="DCD (DEVELOPMENT AND CELL DEATH) DOMAIN PROTEIN"/>
    <property type="match status" value="1"/>
</dbReference>
<feature type="domain" description="DCD" evidence="3">
    <location>
        <begin position="88"/>
        <end position="193"/>
    </location>
</feature>
<protein>
    <recommendedName>
        <fullName evidence="3">DCD domain-containing protein</fullName>
    </recommendedName>
</protein>
<organism evidence="4 5">
    <name type="scientific">Vitis rotundifolia</name>
    <name type="common">Muscadine grape</name>
    <dbReference type="NCBI Taxonomy" id="103349"/>
    <lineage>
        <taxon>Eukaryota</taxon>
        <taxon>Viridiplantae</taxon>
        <taxon>Streptophyta</taxon>
        <taxon>Embryophyta</taxon>
        <taxon>Tracheophyta</taxon>
        <taxon>Spermatophyta</taxon>
        <taxon>Magnoliopsida</taxon>
        <taxon>eudicotyledons</taxon>
        <taxon>Gunneridae</taxon>
        <taxon>Pentapetalae</taxon>
        <taxon>rosids</taxon>
        <taxon>Vitales</taxon>
        <taxon>Vitaceae</taxon>
        <taxon>Viteae</taxon>
        <taxon>Vitis</taxon>
    </lineage>
</organism>